<proteinExistence type="predicted"/>
<feature type="chain" id="PRO_5026669407" evidence="1">
    <location>
        <begin position="24"/>
        <end position="90"/>
    </location>
</feature>
<dbReference type="RefSeq" id="XP_011069493.1">
    <property type="nucleotide sequence ID" value="XM_011071191.2"/>
</dbReference>
<dbReference type="GeneID" id="105155316"/>
<accession>A0A6I9SR63</accession>
<feature type="signal peptide" evidence="1">
    <location>
        <begin position="1"/>
        <end position="23"/>
    </location>
</feature>
<feature type="domain" description="Inhibitor I9" evidence="2">
    <location>
        <begin position="27"/>
        <end position="90"/>
    </location>
</feature>
<dbReference type="PANTHER" id="PTHR48222:SF4">
    <property type="entry name" value="PROTEINASE INHIBITOR, PROPEPTIDE"/>
    <property type="match status" value="1"/>
</dbReference>
<keyword evidence="3" id="KW-1185">Reference proteome</keyword>
<dbReference type="Proteomes" id="UP000504604">
    <property type="component" value="Unplaced"/>
</dbReference>
<dbReference type="InParanoid" id="A0A6I9SR63"/>
<dbReference type="Gene3D" id="3.30.70.80">
    <property type="entry name" value="Peptidase S8 propeptide/proteinase inhibitor I9"/>
    <property type="match status" value="1"/>
</dbReference>
<name>A0A6I9SR63_SESIN</name>
<organism evidence="3 4">
    <name type="scientific">Sesamum indicum</name>
    <name type="common">Oriental sesame</name>
    <name type="synonym">Sesamum orientale</name>
    <dbReference type="NCBI Taxonomy" id="4182"/>
    <lineage>
        <taxon>Eukaryota</taxon>
        <taxon>Viridiplantae</taxon>
        <taxon>Streptophyta</taxon>
        <taxon>Embryophyta</taxon>
        <taxon>Tracheophyta</taxon>
        <taxon>Spermatophyta</taxon>
        <taxon>Magnoliopsida</taxon>
        <taxon>eudicotyledons</taxon>
        <taxon>Gunneridae</taxon>
        <taxon>Pentapetalae</taxon>
        <taxon>asterids</taxon>
        <taxon>lamiids</taxon>
        <taxon>Lamiales</taxon>
        <taxon>Pedaliaceae</taxon>
        <taxon>Sesamum</taxon>
    </lineage>
</organism>
<dbReference type="PANTHER" id="PTHR48222">
    <property type="entry name" value="PROTEINASE INHIBITOR, PROPEPTIDE"/>
    <property type="match status" value="1"/>
</dbReference>
<dbReference type="AlphaFoldDB" id="A0A6I9SR63"/>
<keyword evidence="1" id="KW-0732">Signal</keyword>
<evidence type="ECO:0000259" key="2">
    <source>
        <dbReference type="Pfam" id="PF05922"/>
    </source>
</evidence>
<dbReference type="KEGG" id="sind:105155316"/>
<reference evidence="4" key="1">
    <citation type="submission" date="2025-08" db="UniProtKB">
        <authorList>
            <consortium name="RefSeq"/>
        </authorList>
    </citation>
    <scope>IDENTIFICATION</scope>
</reference>
<dbReference type="OrthoDB" id="206201at2759"/>
<protein>
    <submittedName>
        <fullName evidence="4">Subtilisin-like protease SBT5.6</fullName>
    </submittedName>
</protein>
<dbReference type="InterPro" id="IPR037045">
    <property type="entry name" value="S8pro/Inhibitor_I9_sf"/>
</dbReference>
<gene>
    <name evidence="4" type="primary">LOC105155316</name>
</gene>
<dbReference type="Pfam" id="PF05922">
    <property type="entry name" value="Inhibitor_I9"/>
    <property type="match status" value="1"/>
</dbReference>
<evidence type="ECO:0000256" key="1">
    <source>
        <dbReference type="SAM" id="SignalP"/>
    </source>
</evidence>
<evidence type="ECO:0000313" key="4">
    <source>
        <dbReference type="RefSeq" id="XP_011069493.1"/>
    </source>
</evidence>
<evidence type="ECO:0000313" key="3">
    <source>
        <dbReference type="Proteomes" id="UP000504604"/>
    </source>
</evidence>
<feature type="non-terminal residue" evidence="4">
    <location>
        <position position="90"/>
    </location>
</feature>
<dbReference type="InterPro" id="IPR010259">
    <property type="entry name" value="S8pro/Inhibitor_I9"/>
</dbReference>
<sequence length="90" mass="10135">MKDPSVARLLFFLINLHLSVSLGQRQVYIVHIGYQSAGRTLVEIEDDHFSYLTSVKNSEEEAKASLLYSYKNIINGFSALLTPDEAEKLS</sequence>